<keyword evidence="3 9" id="KW-0808">Transferase</keyword>
<evidence type="ECO:0000256" key="2">
    <source>
        <dbReference type="ARBA" id="ARBA00022676"/>
    </source>
</evidence>
<comment type="subcellular location">
    <subcellularLocation>
        <location evidence="1">Membrane</location>
        <topology evidence="1">Single-pass membrane protein</topology>
    </subcellularLocation>
</comment>
<dbReference type="InterPro" id="IPR049625">
    <property type="entry name" value="Glyco_transf_61_cat"/>
</dbReference>
<gene>
    <name evidence="9" type="ORF">EJ913_16645</name>
</gene>
<sequence>MINRTSALTHASLAEHMPFRLFQRASIRRRAEQGHNIGFDAPVPFFPSIPDAEAWRNVTFLVHDPNYIGHYFHFIEIFLALHAFHRSYLPDAAVARIVFTSRNWTNPAQNNIQKELLSAIYPNVEVMTPADMTDVDLTNVVLIDRTLAVTRINKFLEPVLPIAGAWTGGLADVLFRHVAASPKPPPAPGEVRRALYVKRKPPRCLSGPLEAQLLRTLEEGGIQVDAVDYAELPWHEQVRRTAGYDLLVGVHGNGMTNLLWLPPHGAVLEIFPAGAHHYDYQILAELKRHAYFGVEGRADGFVFREHSRHGDAFGHGADNNKEIAEISWSAVARFIDAAHGQ</sequence>
<evidence type="ECO:0000313" key="9">
    <source>
        <dbReference type="EMBL" id="RUQ68813.1"/>
    </source>
</evidence>
<keyword evidence="4" id="KW-0812">Transmembrane</keyword>
<dbReference type="InterPro" id="IPR007657">
    <property type="entry name" value="Glycosyltransferase_61"/>
</dbReference>
<feature type="domain" description="Glycosyltransferase 61 catalytic" evidence="8">
    <location>
        <begin position="71"/>
        <end position="267"/>
    </location>
</feature>
<dbReference type="GO" id="GO:0097363">
    <property type="term" value="F:protein O-acetylglucosaminyltransferase activity"/>
    <property type="evidence" value="ECO:0007669"/>
    <property type="project" value="TreeGrafter"/>
</dbReference>
<dbReference type="GO" id="GO:0016020">
    <property type="term" value="C:membrane"/>
    <property type="evidence" value="ECO:0007669"/>
    <property type="project" value="UniProtKB-SubCell"/>
</dbReference>
<organism evidence="9 10">
    <name type="scientific">Azospirillum doebereinerae</name>
    <dbReference type="NCBI Taxonomy" id="92933"/>
    <lineage>
        <taxon>Bacteria</taxon>
        <taxon>Pseudomonadati</taxon>
        <taxon>Pseudomonadota</taxon>
        <taxon>Alphaproteobacteria</taxon>
        <taxon>Rhodospirillales</taxon>
        <taxon>Azospirillaceae</taxon>
        <taxon>Azospirillum</taxon>
    </lineage>
</organism>
<evidence type="ECO:0000256" key="3">
    <source>
        <dbReference type="ARBA" id="ARBA00022679"/>
    </source>
</evidence>
<evidence type="ECO:0000313" key="10">
    <source>
        <dbReference type="Proteomes" id="UP000280346"/>
    </source>
</evidence>
<dbReference type="Pfam" id="PF04577">
    <property type="entry name" value="Glyco_transf_61"/>
    <property type="match status" value="1"/>
</dbReference>
<dbReference type="AlphaFoldDB" id="A0A3S0WKU3"/>
<dbReference type="EMBL" id="RZIJ01000013">
    <property type="protein sequence ID" value="RUQ68813.1"/>
    <property type="molecule type" value="Genomic_DNA"/>
</dbReference>
<keyword evidence="2" id="KW-0328">Glycosyltransferase</keyword>
<comment type="caution">
    <text evidence="9">The sequence shown here is derived from an EMBL/GenBank/DDBJ whole genome shotgun (WGS) entry which is preliminary data.</text>
</comment>
<dbReference type="RefSeq" id="WP_126999865.1">
    <property type="nucleotide sequence ID" value="NZ_CP173195.1"/>
</dbReference>
<dbReference type="PANTHER" id="PTHR20961">
    <property type="entry name" value="GLYCOSYLTRANSFERASE"/>
    <property type="match status" value="1"/>
</dbReference>
<keyword evidence="7" id="KW-0325">Glycoprotein</keyword>
<dbReference type="Proteomes" id="UP000280346">
    <property type="component" value="Unassembled WGS sequence"/>
</dbReference>
<evidence type="ECO:0000256" key="5">
    <source>
        <dbReference type="ARBA" id="ARBA00022989"/>
    </source>
</evidence>
<evidence type="ECO:0000256" key="7">
    <source>
        <dbReference type="ARBA" id="ARBA00023180"/>
    </source>
</evidence>
<keyword evidence="6" id="KW-0472">Membrane</keyword>
<dbReference type="OrthoDB" id="7185280at2"/>
<keyword evidence="10" id="KW-1185">Reference proteome</keyword>
<dbReference type="GO" id="GO:0035269">
    <property type="term" value="P:protein O-linked glycosylation via mannose"/>
    <property type="evidence" value="ECO:0007669"/>
    <property type="project" value="TreeGrafter"/>
</dbReference>
<evidence type="ECO:0000256" key="6">
    <source>
        <dbReference type="ARBA" id="ARBA00023136"/>
    </source>
</evidence>
<name>A0A3S0WKU3_9PROT</name>
<accession>A0A3S0WKU3</accession>
<evidence type="ECO:0000259" key="8">
    <source>
        <dbReference type="Pfam" id="PF04577"/>
    </source>
</evidence>
<keyword evidence="5" id="KW-1133">Transmembrane helix</keyword>
<proteinExistence type="predicted"/>
<dbReference type="PANTHER" id="PTHR20961:SF38">
    <property type="entry name" value="PROTEIN O-LINKED-MANNOSE BETA-1,4-N-ACETYLGLUCOSAMINYLTRANSFERASE 2"/>
    <property type="match status" value="1"/>
</dbReference>
<evidence type="ECO:0000256" key="4">
    <source>
        <dbReference type="ARBA" id="ARBA00022692"/>
    </source>
</evidence>
<reference evidence="9 10" key="1">
    <citation type="submission" date="2018-12" db="EMBL/GenBank/DDBJ databases">
        <authorList>
            <person name="Yang Y."/>
        </authorList>
    </citation>
    <scope>NUCLEOTIDE SEQUENCE [LARGE SCALE GENOMIC DNA]</scope>
    <source>
        <strain evidence="9 10">GSF71</strain>
    </source>
</reference>
<protein>
    <submittedName>
        <fullName evidence="9">Glycosyltransferase family 61 protein</fullName>
    </submittedName>
</protein>
<evidence type="ECO:0000256" key="1">
    <source>
        <dbReference type="ARBA" id="ARBA00004167"/>
    </source>
</evidence>